<dbReference type="HOGENOM" id="CLU_1036165_0_0_1"/>
<dbReference type="STRING" id="431595.K3X5Q6"/>
<dbReference type="Gene3D" id="4.10.1000.10">
    <property type="entry name" value="Zinc finger, CCCH-type"/>
    <property type="match status" value="1"/>
</dbReference>
<feature type="compositionally biased region" description="Acidic residues" evidence="5">
    <location>
        <begin position="48"/>
        <end position="63"/>
    </location>
</feature>
<evidence type="ECO:0000259" key="6">
    <source>
        <dbReference type="PROSITE" id="PS50103"/>
    </source>
</evidence>
<dbReference type="SUPFAM" id="SSF90229">
    <property type="entry name" value="CCCH zinc finger"/>
    <property type="match status" value="1"/>
</dbReference>
<dbReference type="InterPro" id="IPR013087">
    <property type="entry name" value="Znf_C2H2_type"/>
</dbReference>
<dbReference type="VEuPathDB" id="FungiDB:PYU1_G012529"/>
<evidence type="ECO:0000313" key="8">
    <source>
        <dbReference type="EnsemblProtists" id="PYU1_T012555"/>
    </source>
</evidence>
<reference evidence="8" key="3">
    <citation type="submission" date="2015-02" db="UniProtKB">
        <authorList>
            <consortium name="EnsemblProtists"/>
        </authorList>
    </citation>
    <scope>IDENTIFICATION</scope>
    <source>
        <strain evidence="8">DAOM BR144</strain>
    </source>
</reference>
<dbReference type="SMART" id="SM00356">
    <property type="entry name" value="ZnF_C3H1"/>
    <property type="match status" value="2"/>
</dbReference>
<feature type="zinc finger region" description="C3H1-type" evidence="4">
    <location>
        <begin position="208"/>
        <end position="230"/>
    </location>
</feature>
<proteinExistence type="predicted"/>
<reference evidence="9" key="1">
    <citation type="journal article" date="2010" name="Genome Biol.">
        <title>Genome sequence of the necrotrophic plant pathogen Pythium ultimum reveals original pathogenicity mechanisms and effector repertoire.</title>
        <authorList>
            <person name="Levesque C.A."/>
            <person name="Brouwer H."/>
            <person name="Cano L."/>
            <person name="Hamilton J.P."/>
            <person name="Holt C."/>
            <person name="Huitema E."/>
            <person name="Raffaele S."/>
            <person name="Robideau G.P."/>
            <person name="Thines M."/>
            <person name="Win J."/>
            <person name="Zerillo M.M."/>
            <person name="Beakes G.W."/>
            <person name="Boore J.L."/>
            <person name="Busam D."/>
            <person name="Dumas B."/>
            <person name="Ferriera S."/>
            <person name="Fuerstenberg S.I."/>
            <person name="Gachon C.M."/>
            <person name="Gaulin E."/>
            <person name="Govers F."/>
            <person name="Grenville-Briggs L."/>
            <person name="Horner N."/>
            <person name="Hostetler J."/>
            <person name="Jiang R.H."/>
            <person name="Johnson J."/>
            <person name="Krajaejun T."/>
            <person name="Lin H."/>
            <person name="Meijer H.J."/>
            <person name="Moore B."/>
            <person name="Morris P."/>
            <person name="Phuntmart V."/>
            <person name="Puiu D."/>
            <person name="Shetty J."/>
            <person name="Stajich J.E."/>
            <person name="Tripathy S."/>
            <person name="Wawra S."/>
            <person name="van West P."/>
            <person name="Whitty B.R."/>
            <person name="Coutinho P.M."/>
            <person name="Henrissat B."/>
            <person name="Martin F."/>
            <person name="Thomas P.D."/>
            <person name="Tyler B.M."/>
            <person name="De Vries R.P."/>
            <person name="Kamoun S."/>
            <person name="Yandell M."/>
            <person name="Tisserat N."/>
            <person name="Buell C.R."/>
        </authorList>
    </citation>
    <scope>NUCLEOTIDE SEQUENCE</scope>
    <source>
        <strain evidence="9">DAOM:BR144</strain>
    </source>
</reference>
<dbReference type="GO" id="GO:0008270">
    <property type="term" value="F:zinc ion binding"/>
    <property type="evidence" value="ECO:0007669"/>
    <property type="project" value="UniProtKB-KW"/>
</dbReference>
<dbReference type="PROSITE" id="PS00028">
    <property type="entry name" value="ZINC_FINGER_C2H2_1"/>
    <property type="match status" value="1"/>
</dbReference>
<accession>K3X5Q6</accession>
<feature type="domain" description="C3H1-type" evidence="6">
    <location>
        <begin position="208"/>
        <end position="230"/>
    </location>
</feature>
<keyword evidence="9" id="KW-1185">Reference proteome</keyword>
<keyword evidence="2 4" id="KW-0863">Zinc-finger</keyword>
<feature type="zinc finger region" description="C3H1-type" evidence="4">
    <location>
        <begin position="241"/>
        <end position="269"/>
    </location>
</feature>
<dbReference type="eggNOG" id="ENOG502QRKY">
    <property type="taxonomic scope" value="Eukaryota"/>
</dbReference>
<dbReference type="InterPro" id="IPR000571">
    <property type="entry name" value="Znf_CCCH"/>
</dbReference>
<dbReference type="InterPro" id="IPR036236">
    <property type="entry name" value="Znf_C2H2_sf"/>
</dbReference>
<dbReference type="Pfam" id="PF00642">
    <property type="entry name" value="zf-CCCH"/>
    <property type="match status" value="1"/>
</dbReference>
<evidence type="ECO:0000256" key="1">
    <source>
        <dbReference type="ARBA" id="ARBA00022723"/>
    </source>
</evidence>
<keyword evidence="3 4" id="KW-0862">Zinc</keyword>
<evidence type="ECO:0000256" key="2">
    <source>
        <dbReference type="ARBA" id="ARBA00022771"/>
    </source>
</evidence>
<dbReference type="EnsemblProtists" id="PYU1_T012555">
    <property type="protein sequence ID" value="PYU1_T012555"/>
    <property type="gene ID" value="PYU1_G012529"/>
</dbReference>
<dbReference type="EMBL" id="GL376612">
    <property type="status" value="NOT_ANNOTATED_CDS"/>
    <property type="molecule type" value="Genomic_DNA"/>
</dbReference>
<feature type="domain" description="C3H1-type" evidence="6">
    <location>
        <begin position="241"/>
        <end position="269"/>
    </location>
</feature>
<sequence length="269" mass="30429">MEPIAKRLKQSAESALVTKKPKSEEEDIAERIKRLEAELDSSGSSSGSDDDDSNDSDNDDDDNDEKKAPAVLNLSKYASERIEALPEELLPAKRATFVMKAEKKPKKRKQSDANDASITSSHQAILDLVQMPKKIPFACKRCAFIGKDLDDFNAHKQSPEHLAKQQVQLRCALCDKSFTSQAQLDEHKTGKWHLQRAQKKKERHVVRICYDFMRSSCFRGDRCGFDHTETKAMKTGKALDKKKQRACDQFAKTKSCRFGDKCLFSHESS</sequence>
<feature type="domain" description="C2H2-type" evidence="7">
    <location>
        <begin position="169"/>
        <end position="198"/>
    </location>
</feature>
<evidence type="ECO:0000256" key="5">
    <source>
        <dbReference type="SAM" id="MobiDB-lite"/>
    </source>
</evidence>
<feature type="region of interest" description="Disordered" evidence="5">
    <location>
        <begin position="1"/>
        <end position="72"/>
    </location>
</feature>
<dbReference type="SMART" id="SM00355">
    <property type="entry name" value="ZnF_C2H2"/>
    <property type="match status" value="2"/>
</dbReference>
<dbReference type="AlphaFoldDB" id="K3X5Q6"/>
<dbReference type="InterPro" id="IPR022755">
    <property type="entry name" value="Znf_C2H2_jaz"/>
</dbReference>
<dbReference type="OMA" id="FMRGECK"/>
<evidence type="ECO:0000256" key="4">
    <source>
        <dbReference type="PROSITE-ProRule" id="PRU00723"/>
    </source>
</evidence>
<protein>
    <recommendedName>
        <fullName evidence="10">C3H1-type domain-containing protein</fullName>
    </recommendedName>
</protein>
<dbReference type="Gene3D" id="3.30.160.60">
    <property type="entry name" value="Classic Zinc Finger"/>
    <property type="match status" value="1"/>
</dbReference>
<evidence type="ECO:0008006" key="10">
    <source>
        <dbReference type="Google" id="ProtNLM"/>
    </source>
</evidence>
<evidence type="ECO:0000313" key="9">
    <source>
        <dbReference type="Proteomes" id="UP000019132"/>
    </source>
</evidence>
<organism evidence="8 9">
    <name type="scientific">Globisporangium ultimum (strain ATCC 200006 / CBS 805.95 / DAOM BR144)</name>
    <name type="common">Pythium ultimum</name>
    <dbReference type="NCBI Taxonomy" id="431595"/>
    <lineage>
        <taxon>Eukaryota</taxon>
        <taxon>Sar</taxon>
        <taxon>Stramenopiles</taxon>
        <taxon>Oomycota</taxon>
        <taxon>Peronosporomycetes</taxon>
        <taxon>Pythiales</taxon>
        <taxon>Pythiaceae</taxon>
        <taxon>Globisporangium</taxon>
    </lineage>
</organism>
<dbReference type="Proteomes" id="UP000019132">
    <property type="component" value="Unassembled WGS sequence"/>
</dbReference>
<dbReference type="SUPFAM" id="SSF57667">
    <property type="entry name" value="beta-beta-alpha zinc fingers"/>
    <property type="match status" value="1"/>
</dbReference>
<dbReference type="PROSITE" id="PS50103">
    <property type="entry name" value="ZF_C3H1"/>
    <property type="match status" value="2"/>
</dbReference>
<evidence type="ECO:0000259" key="7">
    <source>
        <dbReference type="PROSITE" id="PS50157"/>
    </source>
</evidence>
<dbReference type="Pfam" id="PF12171">
    <property type="entry name" value="zf-C2H2_jaz"/>
    <property type="match status" value="1"/>
</dbReference>
<dbReference type="PROSITE" id="PS50157">
    <property type="entry name" value="ZINC_FINGER_C2H2_2"/>
    <property type="match status" value="1"/>
</dbReference>
<reference evidence="9" key="2">
    <citation type="submission" date="2010-04" db="EMBL/GenBank/DDBJ databases">
        <authorList>
            <person name="Buell R."/>
            <person name="Hamilton J."/>
            <person name="Hostetler J."/>
        </authorList>
    </citation>
    <scope>NUCLEOTIDE SEQUENCE [LARGE SCALE GENOMIC DNA]</scope>
    <source>
        <strain evidence="9">DAOM:BR144</strain>
    </source>
</reference>
<keyword evidence="1 4" id="KW-0479">Metal-binding</keyword>
<evidence type="ECO:0000256" key="3">
    <source>
        <dbReference type="ARBA" id="ARBA00022833"/>
    </source>
</evidence>
<dbReference type="InterPro" id="IPR036855">
    <property type="entry name" value="Znf_CCCH_sf"/>
</dbReference>
<dbReference type="InParanoid" id="K3X5Q6"/>
<name>K3X5Q6_GLOUD</name>